<dbReference type="EMBL" id="CAEZXK010000044">
    <property type="protein sequence ID" value="CAB4693770.1"/>
    <property type="molecule type" value="Genomic_DNA"/>
</dbReference>
<evidence type="ECO:0000313" key="2">
    <source>
        <dbReference type="EMBL" id="CAB4693770.1"/>
    </source>
</evidence>
<dbReference type="PROSITE" id="PS50056">
    <property type="entry name" value="TYR_PHOSPHATASE_2"/>
    <property type="match status" value="1"/>
</dbReference>
<protein>
    <submittedName>
        <fullName evidence="2">Unannotated protein</fullName>
    </submittedName>
</protein>
<sequence length="189" mass="21842">MNENTPKEPESLSIDDFLAALDMAKRPDQSPYLPENTWDEVKPGLWLGGTDDEHDLRLQARYGSDLPPITPEEFQTVVTMYAWAMPADWFVKELRYGIYDGDMSDFDTADLHELVSTAHRDWKAGKKVLIRCQAGINRSGLIMALVLIRDGMNPEEAIELMREKRARSVLRNRTFENWLKEVKVEDWRA</sequence>
<dbReference type="SUPFAM" id="SSF52799">
    <property type="entry name" value="(Phosphotyrosine protein) phosphatases II"/>
    <property type="match status" value="1"/>
</dbReference>
<dbReference type="InterPro" id="IPR029021">
    <property type="entry name" value="Prot-tyrosine_phosphatase-like"/>
</dbReference>
<dbReference type="InterPro" id="IPR000340">
    <property type="entry name" value="Dual-sp_phosphatase_cat-dom"/>
</dbReference>
<dbReference type="InterPro" id="IPR000387">
    <property type="entry name" value="Tyr_Pase_dom"/>
</dbReference>
<evidence type="ECO:0000259" key="1">
    <source>
        <dbReference type="PROSITE" id="PS50056"/>
    </source>
</evidence>
<dbReference type="Gene3D" id="3.90.190.10">
    <property type="entry name" value="Protein tyrosine phosphatase superfamily"/>
    <property type="match status" value="1"/>
</dbReference>
<organism evidence="2">
    <name type="scientific">freshwater metagenome</name>
    <dbReference type="NCBI Taxonomy" id="449393"/>
    <lineage>
        <taxon>unclassified sequences</taxon>
        <taxon>metagenomes</taxon>
        <taxon>ecological metagenomes</taxon>
    </lineage>
</organism>
<proteinExistence type="predicted"/>
<dbReference type="Pfam" id="PF00782">
    <property type="entry name" value="DSPc"/>
    <property type="match status" value="1"/>
</dbReference>
<feature type="domain" description="Tyrosine specific protein phosphatases" evidence="1">
    <location>
        <begin position="109"/>
        <end position="176"/>
    </location>
</feature>
<name>A0A6J6P3A0_9ZZZZ</name>
<accession>A0A6J6P3A0</accession>
<dbReference type="AlphaFoldDB" id="A0A6J6P3A0"/>
<dbReference type="CDD" id="cd14498">
    <property type="entry name" value="DSP"/>
    <property type="match status" value="1"/>
</dbReference>
<reference evidence="2" key="1">
    <citation type="submission" date="2020-05" db="EMBL/GenBank/DDBJ databases">
        <authorList>
            <person name="Chiriac C."/>
            <person name="Salcher M."/>
            <person name="Ghai R."/>
            <person name="Kavagutti S V."/>
        </authorList>
    </citation>
    <scope>NUCLEOTIDE SEQUENCE</scope>
</reference>
<gene>
    <name evidence="2" type="ORF">UFOPK2370_01125</name>
</gene>